<dbReference type="AlphaFoldDB" id="A0A072NIY4"/>
<evidence type="ECO:0000313" key="3">
    <source>
        <dbReference type="Proteomes" id="UP000027936"/>
    </source>
</evidence>
<name>A0A072NIY4_SCHAZ</name>
<dbReference type="EMBL" id="JJRY01000016">
    <property type="protein sequence ID" value="KEF37222.1"/>
    <property type="molecule type" value="Genomic_DNA"/>
</dbReference>
<dbReference type="Proteomes" id="UP000027936">
    <property type="component" value="Unassembled WGS sequence"/>
</dbReference>
<evidence type="ECO:0000256" key="1">
    <source>
        <dbReference type="SAM" id="Coils"/>
    </source>
</evidence>
<evidence type="ECO:0000313" key="2">
    <source>
        <dbReference type="EMBL" id="KEF37222.1"/>
    </source>
</evidence>
<comment type="caution">
    <text evidence="2">The sequence shown here is derived from an EMBL/GenBank/DDBJ whole genome shotgun (WGS) entry which is preliminary data.</text>
</comment>
<organism evidence="2 3">
    <name type="scientific">Schinkia azotoformans MEV2011</name>
    <dbReference type="NCBI Taxonomy" id="1348973"/>
    <lineage>
        <taxon>Bacteria</taxon>
        <taxon>Bacillati</taxon>
        <taxon>Bacillota</taxon>
        <taxon>Bacilli</taxon>
        <taxon>Bacillales</taxon>
        <taxon>Bacillaceae</taxon>
        <taxon>Calidifontibacillus/Schinkia group</taxon>
        <taxon>Schinkia</taxon>
    </lineage>
</organism>
<proteinExistence type="predicted"/>
<dbReference type="Gene3D" id="1.20.5.340">
    <property type="match status" value="1"/>
</dbReference>
<dbReference type="PATRIC" id="fig|1348973.3.peg.3343"/>
<accession>A0A072NIY4</accession>
<feature type="coiled-coil region" evidence="1">
    <location>
        <begin position="110"/>
        <end position="137"/>
    </location>
</feature>
<protein>
    <submittedName>
        <fullName evidence="2">Uncharacterized protein</fullName>
    </submittedName>
</protein>
<keyword evidence="1" id="KW-0175">Coiled coil</keyword>
<sequence length="183" mass="21170">MDPNPVRHGRVSDRELCGDFYARLYFSFQFKPSWTLGWSPFCKIFKDFQYISSIPQGDQRCQLLGTYEIMRKKEYSGDNTNFIEGVVEMGKEKQIIEMLMELTQKMEKGFEEVKGEINEVKERLTELEENQDKTYDLLTTVSKRVSAPLDSSTDALDSSIDALAKRVWTVEKAVSSIQRRLLG</sequence>
<gene>
    <name evidence="2" type="ORF">M670_03468</name>
</gene>
<reference evidence="2 3" key="1">
    <citation type="submission" date="2014-04" db="EMBL/GenBank/DDBJ databases">
        <title>Draft genome sequence of Bacillus azotoformans MEV2011, a (co-) denitrifying strain unable to grow in the presence of oxygen.</title>
        <authorList>
            <person name="Nielsen M."/>
            <person name="Schreiber L."/>
            <person name="Finster K."/>
            <person name="Schramm A."/>
        </authorList>
    </citation>
    <scope>NUCLEOTIDE SEQUENCE [LARGE SCALE GENOMIC DNA]</scope>
    <source>
        <strain evidence="2 3">MEV2011</strain>
    </source>
</reference>